<dbReference type="InterPro" id="IPR041588">
    <property type="entry name" value="Integrase_H2C2"/>
</dbReference>
<keyword evidence="3" id="KW-0540">Nuclease</keyword>
<dbReference type="FunFam" id="1.10.340.70:FF:000001">
    <property type="entry name" value="Retrovirus-related Pol polyprotein from transposon gypsy-like Protein"/>
    <property type="match status" value="1"/>
</dbReference>
<dbReference type="InterPro" id="IPR036397">
    <property type="entry name" value="RNaseH_sf"/>
</dbReference>
<dbReference type="InterPro" id="IPR043128">
    <property type="entry name" value="Rev_trsase/Diguanyl_cyclase"/>
</dbReference>
<dbReference type="PROSITE" id="PS50994">
    <property type="entry name" value="INTEGRASE"/>
    <property type="match status" value="1"/>
</dbReference>
<dbReference type="FunFam" id="3.30.70.270:FF:000020">
    <property type="entry name" value="Transposon Tf2-6 polyprotein-like Protein"/>
    <property type="match status" value="1"/>
</dbReference>
<evidence type="ECO:0000256" key="1">
    <source>
        <dbReference type="ARBA" id="ARBA00022679"/>
    </source>
</evidence>
<keyword evidence="6" id="KW-0695">RNA-directed DNA polymerase</keyword>
<dbReference type="CDD" id="cd09274">
    <property type="entry name" value="RNase_HI_RT_Ty3"/>
    <property type="match status" value="1"/>
</dbReference>
<dbReference type="GO" id="GO:0016787">
    <property type="term" value="F:hydrolase activity"/>
    <property type="evidence" value="ECO:0007669"/>
    <property type="project" value="UniProtKB-KW"/>
</dbReference>
<organism evidence="8 9">
    <name type="scientific">Paramuricea clavata</name>
    <name type="common">Red gorgonian</name>
    <name type="synonym">Violescent sea-whip</name>
    <dbReference type="NCBI Taxonomy" id="317549"/>
    <lineage>
        <taxon>Eukaryota</taxon>
        <taxon>Metazoa</taxon>
        <taxon>Cnidaria</taxon>
        <taxon>Anthozoa</taxon>
        <taxon>Octocorallia</taxon>
        <taxon>Malacalcyonacea</taxon>
        <taxon>Plexauridae</taxon>
        <taxon>Paramuricea</taxon>
    </lineage>
</organism>
<dbReference type="GO" id="GO:0003676">
    <property type="term" value="F:nucleic acid binding"/>
    <property type="evidence" value="ECO:0007669"/>
    <property type="project" value="InterPro"/>
</dbReference>
<dbReference type="InterPro" id="IPR000477">
    <property type="entry name" value="RT_dom"/>
</dbReference>
<evidence type="ECO:0000256" key="6">
    <source>
        <dbReference type="ARBA" id="ARBA00022918"/>
    </source>
</evidence>
<dbReference type="InterPro" id="IPR050951">
    <property type="entry name" value="Retrovirus_Pol_polyprotein"/>
</dbReference>
<dbReference type="Gene3D" id="1.10.340.70">
    <property type="match status" value="1"/>
</dbReference>
<accession>A0A6S7FPA2</accession>
<keyword evidence="9" id="KW-1185">Reference proteome</keyword>
<evidence type="ECO:0000313" key="9">
    <source>
        <dbReference type="Proteomes" id="UP001152795"/>
    </source>
</evidence>
<dbReference type="Gene3D" id="3.10.10.10">
    <property type="entry name" value="HIV Type 1 Reverse Transcriptase, subunit A, domain 1"/>
    <property type="match status" value="1"/>
</dbReference>
<evidence type="ECO:0000256" key="4">
    <source>
        <dbReference type="ARBA" id="ARBA00022759"/>
    </source>
</evidence>
<gene>
    <name evidence="8" type="ORF">PACLA_8A079722</name>
</gene>
<dbReference type="GO" id="GO:0015074">
    <property type="term" value="P:DNA integration"/>
    <property type="evidence" value="ECO:0007669"/>
    <property type="project" value="InterPro"/>
</dbReference>
<dbReference type="FunFam" id="3.30.420.10:FF:000032">
    <property type="entry name" value="Retrovirus-related Pol polyprotein from transposon 297-like Protein"/>
    <property type="match status" value="1"/>
</dbReference>
<evidence type="ECO:0000256" key="3">
    <source>
        <dbReference type="ARBA" id="ARBA00022722"/>
    </source>
</evidence>
<dbReference type="PANTHER" id="PTHR37984">
    <property type="entry name" value="PROTEIN CBG26694"/>
    <property type="match status" value="1"/>
</dbReference>
<dbReference type="Pfam" id="PF17921">
    <property type="entry name" value="Integrase_H2C2"/>
    <property type="match status" value="1"/>
</dbReference>
<evidence type="ECO:0000256" key="2">
    <source>
        <dbReference type="ARBA" id="ARBA00022695"/>
    </source>
</evidence>
<dbReference type="EMBL" id="CACRXK020000420">
    <property type="protein sequence ID" value="CAB3981704.1"/>
    <property type="molecule type" value="Genomic_DNA"/>
</dbReference>
<dbReference type="Proteomes" id="UP001152795">
    <property type="component" value="Unassembled WGS sequence"/>
</dbReference>
<dbReference type="Pfam" id="PF00078">
    <property type="entry name" value="RVT_1"/>
    <property type="match status" value="1"/>
</dbReference>
<comment type="caution">
    <text evidence="8">The sequence shown here is derived from an EMBL/GenBank/DDBJ whole genome shotgun (WGS) entry which is preliminary data.</text>
</comment>
<evidence type="ECO:0000313" key="8">
    <source>
        <dbReference type="EMBL" id="CAB3981704.1"/>
    </source>
</evidence>
<keyword evidence="1" id="KW-0808">Transferase</keyword>
<feature type="region of interest" description="Disordered" evidence="7">
    <location>
        <begin position="1362"/>
        <end position="1392"/>
    </location>
</feature>
<dbReference type="GO" id="GO:0003964">
    <property type="term" value="F:RNA-directed DNA polymerase activity"/>
    <property type="evidence" value="ECO:0007669"/>
    <property type="project" value="UniProtKB-KW"/>
</dbReference>
<dbReference type="InterPro" id="IPR041373">
    <property type="entry name" value="RT_RNaseH"/>
</dbReference>
<dbReference type="CDD" id="cd01647">
    <property type="entry name" value="RT_LTR"/>
    <property type="match status" value="1"/>
</dbReference>
<dbReference type="SUPFAM" id="SSF53098">
    <property type="entry name" value="Ribonuclease H-like"/>
    <property type="match status" value="1"/>
</dbReference>
<dbReference type="Pfam" id="PF17917">
    <property type="entry name" value="RT_RNaseH"/>
    <property type="match status" value="1"/>
</dbReference>
<dbReference type="Pfam" id="PF00665">
    <property type="entry name" value="rve"/>
    <property type="match status" value="1"/>
</dbReference>
<keyword evidence="2" id="KW-0548">Nucleotidyltransferase</keyword>
<dbReference type="SUPFAM" id="SSF56672">
    <property type="entry name" value="DNA/RNA polymerases"/>
    <property type="match status" value="1"/>
</dbReference>
<keyword evidence="4" id="KW-0255">Endonuclease</keyword>
<dbReference type="Gene3D" id="3.30.70.270">
    <property type="match status" value="2"/>
</dbReference>
<proteinExistence type="predicted"/>
<keyword evidence="5" id="KW-0378">Hydrolase</keyword>
<dbReference type="InterPro" id="IPR012337">
    <property type="entry name" value="RNaseH-like_sf"/>
</dbReference>
<evidence type="ECO:0000256" key="5">
    <source>
        <dbReference type="ARBA" id="ARBA00022801"/>
    </source>
</evidence>
<dbReference type="Gene3D" id="3.30.420.10">
    <property type="entry name" value="Ribonuclease H-like superfamily/Ribonuclease H"/>
    <property type="match status" value="1"/>
</dbReference>
<dbReference type="PANTHER" id="PTHR37984:SF5">
    <property type="entry name" value="PROTEIN NYNRIN-LIKE"/>
    <property type="match status" value="1"/>
</dbReference>
<dbReference type="GO" id="GO:0004519">
    <property type="term" value="F:endonuclease activity"/>
    <property type="evidence" value="ECO:0007669"/>
    <property type="project" value="UniProtKB-KW"/>
</dbReference>
<reference evidence="8" key="1">
    <citation type="submission" date="2020-04" db="EMBL/GenBank/DDBJ databases">
        <authorList>
            <person name="Alioto T."/>
            <person name="Alioto T."/>
            <person name="Gomez Garrido J."/>
        </authorList>
    </citation>
    <scope>NUCLEOTIDE SEQUENCE</scope>
    <source>
        <strain evidence="8">A484AB</strain>
    </source>
</reference>
<dbReference type="InterPro" id="IPR043502">
    <property type="entry name" value="DNA/RNA_pol_sf"/>
</dbReference>
<name>A0A6S7FPA2_PARCT</name>
<protein>
    <submittedName>
        <fullName evidence="8">Transposon Ty3-G Gag-Pol poly</fullName>
    </submittedName>
</protein>
<evidence type="ECO:0000256" key="7">
    <source>
        <dbReference type="SAM" id="MobiDB-lite"/>
    </source>
</evidence>
<sequence>MPSVAADSVEIPDLSKKYIMWAKVKSAGVELSLPLDSCCSVSLCSLIHAERVQQMHPDLKMTKLTKPVAINVANEDAVLQGIALQDIPITWGPGKSSVHTMLVVPKLAWHVLFGNNHLEATDAIVKHQERIVSFTHPQMKFAIKCPREPPVRPSGRVETNVVSLSTVVETPQKLSPGINIKVCVIVATIGSMILSPALSSMIADTIQSLGNRSWIEASPLFTTTYAHVIPGPINLDQIQHETNAFKTTFVNVKCSSSKFLEEPNNVEIEPEQKFYVNLAVYNQSKHTKTLPVGVIADITPMTDEHQADFSKAASETASDMACEAVEQLEQVQLHQNLYRIAQHKQATVCHDTLPHPFQSFNPLHAQKEMNIAFRKNKEPSFSQLTNLYCANHLILSDESRDLPPLSDTTLDPFSEDYKDMVVEAIHLHDNCNLTTTQKTELESLIREHAHVFMLPGAPFRGVNHVEHSIETGDAKPQYSTPYSHSPVQLQLIKREIQKMVEQNILEPSTSPWGAPCLLVKKKTEHGLQVTPRLVWDYRKLNKVTKPDVYPLPHVQMILDQLGGKKWFTKLDLFSGFWHIPITPKDREKTAVITHVGLYQFKKLPFGLRNAPASFQRLMNSTFADMLFPADEAPYLSPNTKWTDHLTHLERVLKRCDKVGLSLKPSKCSFASHSQEFLGYVISKDGRAPDKDKIQAVASFPRPTCVSDVQKFLGLAGYYREHIPHFATSSFNLRKLLKSQSVFHWGDQEQKEFDSLKQALCSDKVLLHHPNWERNFIVQTDASSKGLGAVLSQIGPDNKEHPVRYASRALQVPESKWTTREQELLAVIWACETFHRYLWGRKFLIQTDHANLQWLQAVSPQKSRLARWAMRLAEYDFELQHRSGKNNANADALSRCPIPLSSTSAESTSSSEMESLMDVKTLVVLESCLDVDVDLSPENELAQDQLIALKPSLFEFREEQRLCPELMPIIQYLTDLSPEQSPEKHSKFQGYEVNYNDGCLYYNDITDPDNRPLLVVPATLRRQFMYAHHNAPLSGGHRGRDSTLSSLRQKYYWPGMVRDVRKWVRKCIACVKRKASQVKQGLMQIRTYSEPWDTVGIDLIGPFPETKTGYKYVLTVTDFFSHYTIVASLSDKSARTVAYNLFNHVICVHSCPKKFMSDRGTEFLNDIINELCQLLSIKKVYTSAYRPQANGGTERVHRFINDSVSMYITKFAREWDLWIYASAFVHNTSVITGTDGLTPFFLIFGREPVMPTDVMLSPVVVIPQDQKTYTKELLMKLSKARESQKDYYDLGRKTTQFLVGDLVVVRRTQRSGQTGIAAKWLPRWTGPYRIVEQMPNGDNYRLEHVETAKILDPTNVDKLIKVEPWSVNESNPGQTNPNEEEDTPTEISQSHRNPQFENGSFIVYEKLGDFFDDDIRIMIEELHAWLKSQKDYKSSTGEACKYLYTKNPEFKKILQSIGGIRQLLIHTPSIQFEMPDATGGKNSLKLLDASQYVGCQSMPGIECYVLLS</sequence>
<dbReference type="InterPro" id="IPR001584">
    <property type="entry name" value="Integrase_cat-core"/>
</dbReference>
<dbReference type="OrthoDB" id="425619at2759"/>